<gene>
    <name evidence="1" type="ORF">Pint_14090</name>
</gene>
<reference evidence="2" key="1">
    <citation type="journal article" date="2023" name="G3 (Bethesda)">
        <title>Genome assembly and association tests identify interacting loci associated with vigor, precocity, and sex in interspecific pistachio rootstocks.</title>
        <authorList>
            <person name="Palmer W."/>
            <person name="Jacygrad E."/>
            <person name="Sagayaradj S."/>
            <person name="Cavanaugh K."/>
            <person name="Han R."/>
            <person name="Bertier L."/>
            <person name="Beede B."/>
            <person name="Kafkas S."/>
            <person name="Golino D."/>
            <person name="Preece J."/>
            <person name="Michelmore R."/>
        </authorList>
    </citation>
    <scope>NUCLEOTIDE SEQUENCE [LARGE SCALE GENOMIC DNA]</scope>
</reference>
<evidence type="ECO:0000313" key="2">
    <source>
        <dbReference type="Proteomes" id="UP001163603"/>
    </source>
</evidence>
<protein>
    <submittedName>
        <fullName evidence="1">Uncharacterized protein</fullName>
    </submittedName>
</protein>
<proteinExistence type="predicted"/>
<organism evidence="1 2">
    <name type="scientific">Pistacia integerrima</name>
    <dbReference type="NCBI Taxonomy" id="434235"/>
    <lineage>
        <taxon>Eukaryota</taxon>
        <taxon>Viridiplantae</taxon>
        <taxon>Streptophyta</taxon>
        <taxon>Embryophyta</taxon>
        <taxon>Tracheophyta</taxon>
        <taxon>Spermatophyta</taxon>
        <taxon>Magnoliopsida</taxon>
        <taxon>eudicotyledons</taxon>
        <taxon>Gunneridae</taxon>
        <taxon>Pentapetalae</taxon>
        <taxon>rosids</taxon>
        <taxon>malvids</taxon>
        <taxon>Sapindales</taxon>
        <taxon>Anacardiaceae</taxon>
        <taxon>Pistacia</taxon>
    </lineage>
</organism>
<evidence type="ECO:0000313" key="1">
    <source>
        <dbReference type="EMBL" id="KAJ0031410.1"/>
    </source>
</evidence>
<sequence length="509" mass="58607">MELFSLQSLLFFPPSSLFFYFFTSPKQTLNGFKRYPLFGCLPGFIINDHRLLEWTTQKLKNYPTNTAVIYNPGRVHGVLTANPSNVEYILKTNFENYQKGDVFIAPLEDLLGRGIFNSDGELWKVQRKTASHQFNTKSLRNFVVENVKFETCARLVPMLTKASEREEVLDLQGVLEKFAFDNICKVVFNVDPGCLGGDGAGVGAEFMRAFEDASNRSCGRFRYAFEFLWRLKKFYNIGSERELKKSIAIVNEFSTDIIRSRLEAKKENEIGSNYNPCMNSPELYRDMAMNFILAGHDSTSSALSWFFWLLSSHPDVEENILQKNQKIIGQSYEFDELREMHYLHAALSESLRLYPPVPLDSKVCCNDDKLPDGTFVGKGWIISYHAYAMGRMEGIWGKNCHEFLPERWLENGMFRQENAYRFPVFHAGPRMCIGKDMAYIQMKSIVASVIERFIVDVQDKNKSPEHVLSMTLRMKNGLKVKVRKRSHVFYQLNYVRILHLLSIGLVGGL</sequence>
<comment type="caution">
    <text evidence="1">The sequence shown here is derived from an EMBL/GenBank/DDBJ whole genome shotgun (WGS) entry which is preliminary data.</text>
</comment>
<accession>A0ACC0Y803</accession>
<dbReference type="Proteomes" id="UP001163603">
    <property type="component" value="Chromosome 8"/>
</dbReference>
<keyword evidence="2" id="KW-1185">Reference proteome</keyword>
<name>A0ACC0Y803_9ROSI</name>
<dbReference type="EMBL" id="CM047743">
    <property type="protein sequence ID" value="KAJ0031410.1"/>
    <property type="molecule type" value="Genomic_DNA"/>
</dbReference>